<protein>
    <recommendedName>
        <fullName evidence="5">UVR domain-containing protein</fullName>
    </recommendedName>
</protein>
<accession>A0A6A1USY3</accession>
<gene>
    <name evidence="3" type="ORF">CJ030_MR8G001597</name>
</gene>
<feature type="compositionally biased region" description="Basic and acidic residues" evidence="2">
    <location>
        <begin position="31"/>
        <end position="48"/>
    </location>
</feature>
<feature type="coiled-coil region" evidence="1">
    <location>
        <begin position="600"/>
        <end position="634"/>
    </location>
</feature>
<feature type="coiled-coil region" evidence="1">
    <location>
        <begin position="675"/>
        <end position="709"/>
    </location>
</feature>
<feature type="coiled-coil region" evidence="1">
    <location>
        <begin position="446"/>
        <end position="494"/>
    </location>
</feature>
<feature type="coiled-coil region" evidence="1">
    <location>
        <begin position="295"/>
        <end position="355"/>
    </location>
</feature>
<keyword evidence="4" id="KW-1185">Reference proteome</keyword>
<sequence length="809" mass="91076">MEESGRGEEMDSLFEGMVLFNPSQLAADQLQEGRKEEDGKEDRQDDRGPSIPNDAPSAASTPSSSHSFSHQSSQPLDENLFSDLTIVTPPENQSQSQFHTSPVSNDADSTPSISTLRAIPSISRQISRKKKRAGLRIGYGRDGPPLSLSDAADDHIHTTSRSHADALLSEEEKTTEHEDQIQHPPQEEEEQVKREQVEQPQQRVEEQVEREQIQKSEPQEVEQAEPEQVQQLRPQEEEQAEREEEEDVVDDNEKASPSSELNFERINERISEKLNRARGLVSSVSAARKDSIRRRRKAAENVNLSSIKLRELEAELEEACEAEDFERAERVSESLAAAEKEKQAFLTALRDAEADSDAIGSMMHEALQAQIAAEEQCALLLDDFAKEATSNADLVFKTAHESSSKELDKWLSSIEAFEIKKMEFEIESHCINEARQVLSNSIEYSIEDDRREKELLLQKKNVLTDELEKLLDLVKQKEKEIAEHDSNIQEVDKRIADVVSGFQGMQSNIDAKYDNLQLSLSQMNLESEALSVKEKEIEKFSVQEEEKGAKLREFARVSAEEAKRHREVVGLRKSLVSSILKSQEDKLRLAKSEEKLSEDVQILQKEVSTARASLQELSSRKSNIQQDIASLKQRILFIDKRVPELEAEKKVAASARNFKEAARIAAEAKSSSVEKEGIQIQMERAISELEKLEEEIEETVSRLQETESLILSKEKEVAMARFQRLLLIAGAATAERIATLELGDLEEANLLLAEAEAADLEAKKLQPIYNLKVEEFENVPRHFISMELVSSLGRKQLAELAAAVSLSEP</sequence>
<feature type="region of interest" description="Disordered" evidence="2">
    <location>
        <begin position="1"/>
        <end position="264"/>
    </location>
</feature>
<comment type="caution">
    <text evidence="3">The sequence shown here is derived from an EMBL/GenBank/DDBJ whole genome shotgun (WGS) entry which is preliminary data.</text>
</comment>
<dbReference type="EMBL" id="RXIC02000026">
    <property type="protein sequence ID" value="KAB1203495.1"/>
    <property type="molecule type" value="Genomic_DNA"/>
</dbReference>
<evidence type="ECO:0008006" key="5">
    <source>
        <dbReference type="Google" id="ProtNLM"/>
    </source>
</evidence>
<evidence type="ECO:0000256" key="1">
    <source>
        <dbReference type="SAM" id="Coils"/>
    </source>
</evidence>
<dbReference type="PANTHER" id="PTHR38394">
    <property type="entry name" value="NEUROFILAMENT LIGHT PROTEIN"/>
    <property type="match status" value="1"/>
</dbReference>
<dbReference type="PANTHER" id="PTHR38394:SF1">
    <property type="entry name" value="NEUROFILAMENT LIGHT PROTEIN"/>
    <property type="match status" value="1"/>
</dbReference>
<feature type="compositionally biased region" description="Basic and acidic residues" evidence="2">
    <location>
        <begin position="191"/>
        <end position="218"/>
    </location>
</feature>
<proteinExistence type="predicted"/>
<dbReference type="Proteomes" id="UP000516437">
    <property type="component" value="Chromosome 8"/>
</dbReference>
<feature type="compositionally biased region" description="Acidic residues" evidence="2">
    <location>
        <begin position="237"/>
        <end position="250"/>
    </location>
</feature>
<organism evidence="3 4">
    <name type="scientific">Morella rubra</name>
    <name type="common">Chinese bayberry</name>
    <dbReference type="NCBI Taxonomy" id="262757"/>
    <lineage>
        <taxon>Eukaryota</taxon>
        <taxon>Viridiplantae</taxon>
        <taxon>Streptophyta</taxon>
        <taxon>Embryophyta</taxon>
        <taxon>Tracheophyta</taxon>
        <taxon>Spermatophyta</taxon>
        <taxon>Magnoliopsida</taxon>
        <taxon>eudicotyledons</taxon>
        <taxon>Gunneridae</taxon>
        <taxon>Pentapetalae</taxon>
        <taxon>rosids</taxon>
        <taxon>fabids</taxon>
        <taxon>Fagales</taxon>
        <taxon>Myricaceae</taxon>
        <taxon>Morella</taxon>
    </lineage>
</organism>
<evidence type="ECO:0000256" key="2">
    <source>
        <dbReference type="SAM" id="MobiDB-lite"/>
    </source>
</evidence>
<dbReference type="AlphaFoldDB" id="A0A6A1USY3"/>
<feature type="compositionally biased region" description="Low complexity" evidence="2">
    <location>
        <begin position="55"/>
        <end position="75"/>
    </location>
</feature>
<name>A0A6A1USY3_9ROSI</name>
<evidence type="ECO:0000313" key="3">
    <source>
        <dbReference type="EMBL" id="KAB1203495.1"/>
    </source>
</evidence>
<reference evidence="3 4" key="1">
    <citation type="journal article" date="2019" name="Plant Biotechnol. J.">
        <title>The red bayberry genome and genetic basis of sex determination.</title>
        <authorList>
            <person name="Jia H.M."/>
            <person name="Jia H.J."/>
            <person name="Cai Q.L."/>
            <person name="Wang Y."/>
            <person name="Zhao H.B."/>
            <person name="Yang W.F."/>
            <person name="Wang G.Y."/>
            <person name="Li Y.H."/>
            <person name="Zhan D.L."/>
            <person name="Shen Y.T."/>
            <person name="Niu Q.F."/>
            <person name="Chang L."/>
            <person name="Qiu J."/>
            <person name="Zhao L."/>
            <person name="Xie H.B."/>
            <person name="Fu W.Y."/>
            <person name="Jin J."/>
            <person name="Li X.W."/>
            <person name="Jiao Y."/>
            <person name="Zhou C.C."/>
            <person name="Tu T."/>
            <person name="Chai C.Y."/>
            <person name="Gao J.L."/>
            <person name="Fan L.J."/>
            <person name="van de Weg E."/>
            <person name="Wang J.Y."/>
            <person name="Gao Z.S."/>
        </authorList>
    </citation>
    <scope>NUCLEOTIDE SEQUENCE [LARGE SCALE GENOMIC DNA]</scope>
    <source>
        <tissue evidence="3">Leaves</tissue>
    </source>
</reference>
<evidence type="ECO:0000313" key="4">
    <source>
        <dbReference type="Proteomes" id="UP000516437"/>
    </source>
</evidence>
<keyword evidence="1" id="KW-0175">Coiled coil</keyword>
<feature type="compositionally biased region" description="Polar residues" evidence="2">
    <location>
        <begin position="90"/>
        <end position="115"/>
    </location>
</feature>
<dbReference type="OrthoDB" id="1301563at2759"/>
<feature type="compositionally biased region" description="Basic and acidic residues" evidence="2">
    <location>
        <begin position="170"/>
        <end position="181"/>
    </location>
</feature>